<dbReference type="KEGG" id="adl:AURDEDRAFT_116741"/>
<dbReference type="eggNOG" id="ENOG502SM3W">
    <property type="taxonomic scope" value="Eukaryota"/>
</dbReference>
<dbReference type="InParanoid" id="J0DAY7"/>
<dbReference type="EMBL" id="JH687837">
    <property type="protein sequence ID" value="EJD37655.1"/>
    <property type="molecule type" value="Genomic_DNA"/>
</dbReference>
<sequence length="613" mass="67912">MAASAAATAASAIPGTNHPDFIPSTQQRSQLLDAVQVDSLAVQHIQSQIDAAHAELADIQRKTNEKVTALEAERDALRQGMHSAECIAAGVRRVPVELLATIFALVGEPWTVSSICVRWRREALALKSLWNQIKLRTVGGQASMDTIRLWLERSGSSGPLDIDIELIQRDDASKDQKNVTLPGLAYVQTKCYADQSPLHPHWTHINLYYLAQHMHRWRRFAFRFDLPLQSVPALTDLSGATPLLEEFEITRVPPPLEHVHEYHRHTDRWTWLPSSGIADAPLLRKLSLNLVPFSWSAPFLTSSMVSEITLCKMRDNEQHQSDPLYKLLGHHAPMLRTLHLEIPSMQTPFLPVSDITFPVLENLTLSGGSTLFNILSNMVVPKLRELRIDIDNNGMHSLAASLNEFLIRSSLPSVRSVHLGTVRKKLVMEEGYGIGGIELGDGELLAKFVDVRELGIGLHLEGARALMNALARDASTLPHLARLVVHGVRARHARLSVASGAADEQMLALVVAVVKGRTLNALELYASQPLSTEREEWLRKRVDDVRVVLPTGASANFLSNVIKKAAYYGGPSAYIHSHPHLPSLPPPMPPPIVMGYDDDEDGTEDDFMDDYGF</sequence>
<name>J0DAY7_AURST</name>
<evidence type="ECO:0000313" key="3">
    <source>
        <dbReference type="Proteomes" id="UP000006514"/>
    </source>
</evidence>
<feature type="region of interest" description="Disordered" evidence="1">
    <location>
        <begin position="1"/>
        <end position="23"/>
    </location>
</feature>
<keyword evidence="3" id="KW-1185">Reference proteome</keyword>
<organism evidence="2 3">
    <name type="scientific">Auricularia subglabra (strain TFB-10046 / SS5)</name>
    <name type="common">White-rot fungus</name>
    <name type="synonym">Auricularia delicata (strain TFB10046)</name>
    <dbReference type="NCBI Taxonomy" id="717982"/>
    <lineage>
        <taxon>Eukaryota</taxon>
        <taxon>Fungi</taxon>
        <taxon>Dikarya</taxon>
        <taxon>Basidiomycota</taxon>
        <taxon>Agaricomycotina</taxon>
        <taxon>Agaricomycetes</taxon>
        <taxon>Auriculariales</taxon>
        <taxon>Auriculariaceae</taxon>
        <taxon>Auricularia</taxon>
    </lineage>
</organism>
<accession>J0DAY7</accession>
<reference evidence="3" key="1">
    <citation type="journal article" date="2012" name="Science">
        <title>The Paleozoic origin of enzymatic lignin decomposition reconstructed from 31 fungal genomes.</title>
        <authorList>
            <person name="Floudas D."/>
            <person name="Binder M."/>
            <person name="Riley R."/>
            <person name="Barry K."/>
            <person name="Blanchette R.A."/>
            <person name="Henrissat B."/>
            <person name="Martinez A.T."/>
            <person name="Otillar R."/>
            <person name="Spatafora J.W."/>
            <person name="Yadav J.S."/>
            <person name="Aerts A."/>
            <person name="Benoit I."/>
            <person name="Boyd A."/>
            <person name="Carlson A."/>
            <person name="Copeland A."/>
            <person name="Coutinho P.M."/>
            <person name="de Vries R.P."/>
            <person name="Ferreira P."/>
            <person name="Findley K."/>
            <person name="Foster B."/>
            <person name="Gaskell J."/>
            <person name="Glotzer D."/>
            <person name="Gorecki P."/>
            <person name="Heitman J."/>
            <person name="Hesse C."/>
            <person name="Hori C."/>
            <person name="Igarashi K."/>
            <person name="Jurgens J.A."/>
            <person name="Kallen N."/>
            <person name="Kersten P."/>
            <person name="Kohler A."/>
            <person name="Kuees U."/>
            <person name="Kumar T.K.A."/>
            <person name="Kuo A."/>
            <person name="LaButti K."/>
            <person name="Larrondo L.F."/>
            <person name="Lindquist E."/>
            <person name="Ling A."/>
            <person name="Lombard V."/>
            <person name="Lucas S."/>
            <person name="Lundell T."/>
            <person name="Martin R."/>
            <person name="McLaughlin D.J."/>
            <person name="Morgenstern I."/>
            <person name="Morin E."/>
            <person name="Murat C."/>
            <person name="Nagy L.G."/>
            <person name="Nolan M."/>
            <person name="Ohm R.A."/>
            <person name="Patyshakuliyeva A."/>
            <person name="Rokas A."/>
            <person name="Ruiz-Duenas F.J."/>
            <person name="Sabat G."/>
            <person name="Salamov A."/>
            <person name="Samejima M."/>
            <person name="Schmutz J."/>
            <person name="Slot J.C."/>
            <person name="St John F."/>
            <person name="Stenlid J."/>
            <person name="Sun H."/>
            <person name="Sun S."/>
            <person name="Syed K."/>
            <person name="Tsang A."/>
            <person name="Wiebenga A."/>
            <person name="Young D."/>
            <person name="Pisabarro A."/>
            <person name="Eastwood D.C."/>
            <person name="Martin F."/>
            <person name="Cullen D."/>
            <person name="Grigoriev I.V."/>
            <person name="Hibbett D.S."/>
        </authorList>
    </citation>
    <scope>NUCLEOTIDE SEQUENCE [LARGE SCALE GENOMIC DNA]</scope>
    <source>
        <strain evidence="3">TFB10046</strain>
    </source>
</reference>
<feature type="compositionally biased region" description="Low complexity" evidence="1">
    <location>
        <begin position="1"/>
        <end position="12"/>
    </location>
</feature>
<evidence type="ECO:0008006" key="4">
    <source>
        <dbReference type="Google" id="ProtNLM"/>
    </source>
</evidence>
<proteinExistence type="predicted"/>
<dbReference type="OrthoDB" id="3208947at2759"/>
<dbReference type="Proteomes" id="UP000006514">
    <property type="component" value="Unassembled WGS sequence"/>
</dbReference>
<evidence type="ECO:0000256" key="1">
    <source>
        <dbReference type="SAM" id="MobiDB-lite"/>
    </source>
</evidence>
<gene>
    <name evidence="2" type="ORF">AURDEDRAFT_116741</name>
</gene>
<evidence type="ECO:0000313" key="2">
    <source>
        <dbReference type="EMBL" id="EJD37655.1"/>
    </source>
</evidence>
<protein>
    <recommendedName>
        <fullName evidence="4">F-box domain-containing protein</fullName>
    </recommendedName>
</protein>
<dbReference type="AlphaFoldDB" id="J0DAY7"/>